<evidence type="ECO:0000256" key="5">
    <source>
        <dbReference type="RuleBase" id="RU000461"/>
    </source>
</evidence>
<dbReference type="PROSITE" id="PS00086">
    <property type="entry name" value="CYTOCHROME_P450"/>
    <property type="match status" value="1"/>
</dbReference>
<reference evidence="6 7" key="1">
    <citation type="submission" date="2017-03" db="EMBL/GenBank/DDBJ databases">
        <title>Genome Survey of Euroglyphus maynei.</title>
        <authorList>
            <person name="Arlian L.G."/>
            <person name="Morgan M.S."/>
            <person name="Rider S.D."/>
        </authorList>
    </citation>
    <scope>NUCLEOTIDE SEQUENCE [LARGE SCALE GENOMIC DNA]</scope>
    <source>
        <strain evidence="6">Arlian Lab</strain>
        <tissue evidence="6">Whole body</tissue>
    </source>
</reference>
<evidence type="ECO:0000256" key="1">
    <source>
        <dbReference type="ARBA" id="ARBA00001971"/>
    </source>
</evidence>
<organism evidence="6 7">
    <name type="scientific">Euroglyphus maynei</name>
    <name type="common">Mayne's house dust mite</name>
    <dbReference type="NCBI Taxonomy" id="6958"/>
    <lineage>
        <taxon>Eukaryota</taxon>
        <taxon>Metazoa</taxon>
        <taxon>Ecdysozoa</taxon>
        <taxon>Arthropoda</taxon>
        <taxon>Chelicerata</taxon>
        <taxon>Arachnida</taxon>
        <taxon>Acari</taxon>
        <taxon>Acariformes</taxon>
        <taxon>Sarcoptiformes</taxon>
        <taxon>Astigmata</taxon>
        <taxon>Psoroptidia</taxon>
        <taxon>Analgoidea</taxon>
        <taxon>Pyroglyphidae</taxon>
        <taxon>Pyroglyphinae</taxon>
        <taxon>Euroglyphus</taxon>
    </lineage>
</organism>
<protein>
    <recommendedName>
        <fullName evidence="8">Cytochrome P450-like protein</fullName>
    </recommendedName>
</protein>
<feature type="non-terminal residue" evidence="6">
    <location>
        <position position="1"/>
    </location>
</feature>
<evidence type="ECO:0000256" key="3">
    <source>
        <dbReference type="ARBA" id="ARBA00023033"/>
    </source>
</evidence>
<dbReference type="SUPFAM" id="SSF48264">
    <property type="entry name" value="Cytochrome P450"/>
    <property type="match status" value="1"/>
</dbReference>
<dbReference type="GO" id="GO:0004497">
    <property type="term" value="F:monooxygenase activity"/>
    <property type="evidence" value="ECO:0007669"/>
    <property type="project" value="UniProtKB-KW"/>
</dbReference>
<keyword evidence="7" id="KW-1185">Reference proteome</keyword>
<dbReference type="InterPro" id="IPR050121">
    <property type="entry name" value="Cytochrome_P450_monoxygenase"/>
</dbReference>
<proteinExistence type="inferred from homology"/>
<dbReference type="GO" id="GO:0020037">
    <property type="term" value="F:heme binding"/>
    <property type="evidence" value="ECO:0007669"/>
    <property type="project" value="InterPro"/>
</dbReference>
<dbReference type="PANTHER" id="PTHR24305">
    <property type="entry name" value="CYTOCHROME P450"/>
    <property type="match status" value="1"/>
</dbReference>
<dbReference type="AlphaFoldDB" id="A0A1Y3BBA8"/>
<dbReference type="InterPro" id="IPR001128">
    <property type="entry name" value="Cyt_P450"/>
</dbReference>
<dbReference type="PRINTS" id="PR00463">
    <property type="entry name" value="EP450I"/>
</dbReference>
<comment type="cofactor">
    <cofactor evidence="1 4">
        <name>heme</name>
        <dbReference type="ChEBI" id="CHEBI:30413"/>
    </cofactor>
</comment>
<dbReference type="OrthoDB" id="6508045at2759"/>
<keyword evidence="4 5" id="KW-0408">Iron</keyword>
<evidence type="ECO:0000256" key="4">
    <source>
        <dbReference type="PIRSR" id="PIRSR602401-1"/>
    </source>
</evidence>
<dbReference type="PANTHER" id="PTHR24305:SF166">
    <property type="entry name" value="CYTOCHROME P450 12A4, MITOCHONDRIAL-RELATED"/>
    <property type="match status" value="1"/>
</dbReference>
<comment type="similarity">
    <text evidence="2 5">Belongs to the cytochrome P450 family.</text>
</comment>
<dbReference type="InterPro" id="IPR002401">
    <property type="entry name" value="Cyt_P450_E_grp-I"/>
</dbReference>
<keyword evidence="3 5" id="KW-0503">Monooxygenase</keyword>
<dbReference type="Proteomes" id="UP000194236">
    <property type="component" value="Unassembled WGS sequence"/>
</dbReference>
<feature type="binding site" description="axial binding residue" evidence="4">
    <location>
        <position position="265"/>
    </location>
    <ligand>
        <name>heme</name>
        <dbReference type="ChEBI" id="CHEBI:30413"/>
    </ligand>
    <ligandPart>
        <name>Fe</name>
        <dbReference type="ChEBI" id="CHEBI:18248"/>
    </ligandPart>
</feature>
<dbReference type="GO" id="GO:0005506">
    <property type="term" value="F:iron ion binding"/>
    <property type="evidence" value="ECO:0007669"/>
    <property type="project" value="InterPro"/>
</dbReference>
<evidence type="ECO:0000256" key="2">
    <source>
        <dbReference type="ARBA" id="ARBA00010617"/>
    </source>
</evidence>
<dbReference type="EMBL" id="MUJZ01032349">
    <property type="protein sequence ID" value="OTF77477.1"/>
    <property type="molecule type" value="Genomic_DNA"/>
</dbReference>
<comment type="caution">
    <text evidence="6">The sequence shown here is derived from an EMBL/GenBank/DDBJ whole genome shotgun (WGS) entry which is preliminary data.</text>
</comment>
<dbReference type="InterPro" id="IPR036396">
    <property type="entry name" value="Cyt_P450_sf"/>
</dbReference>
<keyword evidence="4 5" id="KW-0349">Heme</keyword>
<gene>
    <name evidence="6" type="ORF">BLA29_003313</name>
</gene>
<dbReference type="Gene3D" id="1.10.630.10">
    <property type="entry name" value="Cytochrome P450"/>
    <property type="match status" value="1"/>
</dbReference>
<evidence type="ECO:0000313" key="7">
    <source>
        <dbReference type="Proteomes" id="UP000194236"/>
    </source>
</evidence>
<dbReference type="Pfam" id="PF00067">
    <property type="entry name" value="p450"/>
    <property type="match status" value="1"/>
</dbReference>
<dbReference type="PRINTS" id="PR00385">
    <property type="entry name" value="P450"/>
</dbReference>
<keyword evidence="4 5" id="KW-0479">Metal-binding</keyword>
<name>A0A1Y3BBA8_EURMA</name>
<evidence type="ECO:0008006" key="8">
    <source>
        <dbReference type="Google" id="ProtNLM"/>
    </source>
</evidence>
<accession>A0A1Y3BBA8</accession>
<dbReference type="InterPro" id="IPR017972">
    <property type="entry name" value="Cyt_P450_CS"/>
</dbReference>
<keyword evidence="5" id="KW-0560">Oxidoreductase</keyword>
<evidence type="ECO:0000313" key="6">
    <source>
        <dbReference type="EMBL" id="OTF77477.1"/>
    </source>
</evidence>
<dbReference type="GO" id="GO:0016705">
    <property type="term" value="F:oxidoreductase activity, acting on paired donors, with incorporation or reduction of molecular oxygen"/>
    <property type="evidence" value="ECO:0007669"/>
    <property type="project" value="InterPro"/>
</dbReference>
<sequence length="318" mass="37563">NFFNTDFNSVGSGFKVADWAEIADKFSHCFLGLLFHPFAYMFREKHLFFPEKFFQLYHRFNSEILQIIRNRTERIVESGDCQSDDNGTLLDTIIQARMNDGRVTRMKEIQAFVNIVLLAGYDTTKTTLSWCLYLLGHHQSIQQRLHEEIRQFLDQLNERHEEITIMNMKGLKFLESCIYETLRLYPPGVVIGRRARRTVMLSNTLSIPAGVDVLFHFWRINRDPKYYKQPNVFNPERFLTDDHLAINQQPLRSVFFPFSGGIRSCIGREYAMMQMRLFLINIINRYELRSMDNYGDASPQMNFLHPAAQFPIQFERRT</sequence>